<dbReference type="PROSITE" id="PS00292">
    <property type="entry name" value="CYCLINS"/>
    <property type="match status" value="1"/>
</dbReference>
<keyword evidence="2" id="KW-0132">Cell division</keyword>
<dbReference type="InterPro" id="IPR036915">
    <property type="entry name" value="Cyclin-like_sf"/>
</dbReference>
<accession>A0A5B7B1X7</accession>
<dbReference type="SMART" id="SM00385">
    <property type="entry name" value="CYCLIN"/>
    <property type="match status" value="1"/>
</dbReference>
<evidence type="ECO:0000259" key="6">
    <source>
        <dbReference type="SMART" id="SM00385"/>
    </source>
</evidence>
<evidence type="ECO:0000256" key="4">
    <source>
        <dbReference type="ARBA" id="ARBA00023306"/>
    </source>
</evidence>
<dbReference type="CDD" id="cd20543">
    <property type="entry name" value="CYCLIN_AtCycD-like_rpt1"/>
    <property type="match status" value="1"/>
</dbReference>
<dbReference type="SUPFAM" id="SSF47954">
    <property type="entry name" value="Cyclin-like"/>
    <property type="match status" value="2"/>
</dbReference>
<dbReference type="Gene3D" id="1.10.472.10">
    <property type="entry name" value="Cyclin-like"/>
    <property type="match status" value="2"/>
</dbReference>
<dbReference type="InterPro" id="IPR048258">
    <property type="entry name" value="Cyclins_cyclin-box"/>
</dbReference>
<dbReference type="InterPro" id="IPR006671">
    <property type="entry name" value="Cyclin_N"/>
</dbReference>
<dbReference type="FunFam" id="1.10.472.10:FF:000040">
    <property type="entry name" value="D6-type cyclin"/>
    <property type="match status" value="1"/>
</dbReference>
<gene>
    <name evidence="8" type="ORF">Din_031955</name>
</gene>
<dbReference type="SMART" id="SM01332">
    <property type="entry name" value="Cyclin_C"/>
    <property type="match status" value="1"/>
</dbReference>
<organism evidence="8">
    <name type="scientific">Davidia involucrata</name>
    <name type="common">Dove tree</name>
    <dbReference type="NCBI Taxonomy" id="16924"/>
    <lineage>
        <taxon>Eukaryota</taxon>
        <taxon>Viridiplantae</taxon>
        <taxon>Streptophyta</taxon>
        <taxon>Embryophyta</taxon>
        <taxon>Tracheophyta</taxon>
        <taxon>Spermatophyta</taxon>
        <taxon>Magnoliopsida</taxon>
        <taxon>eudicotyledons</taxon>
        <taxon>Gunneridae</taxon>
        <taxon>Pentapetalae</taxon>
        <taxon>asterids</taxon>
        <taxon>Cornales</taxon>
        <taxon>Nyssaceae</taxon>
        <taxon>Davidia</taxon>
    </lineage>
</organism>
<proteinExistence type="inferred from homology"/>
<evidence type="ECO:0000256" key="3">
    <source>
        <dbReference type="ARBA" id="ARBA00023127"/>
    </source>
</evidence>
<dbReference type="GO" id="GO:0051301">
    <property type="term" value="P:cell division"/>
    <property type="evidence" value="ECO:0007669"/>
    <property type="project" value="UniProtKB-KW"/>
</dbReference>
<dbReference type="CDD" id="cd20544">
    <property type="entry name" value="CYCLIN_AtCycD-like_rpt2"/>
    <property type="match status" value="1"/>
</dbReference>
<evidence type="ECO:0000259" key="7">
    <source>
        <dbReference type="SMART" id="SM01332"/>
    </source>
</evidence>
<evidence type="ECO:0000256" key="2">
    <source>
        <dbReference type="ARBA" id="ARBA00022618"/>
    </source>
</evidence>
<dbReference type="FunFam" id="1.10.472.10:FF:000060">
    <property type="entry name" value="D6-type cyclin"/>
    <property type="match status" value="1"/>
</dbReference>
<comment type="similarity">
    <text evidence="1">Belongs to the cyclin family. Cyclin D subfamily.</text>
</comment>
<dbReference type="EMBL" id="GHES01031955">
    <property type="protein sequence ID" value="MPA62514.1"/>
    <property type="molecule type" value="Transcribed_RNA"/>
</dbReference>
<dbReference type="AlphaFoldDB" id="A0A5B7B1X7"/>
<evidence type="ECO:0000256" key="5">
    <source>
        <dbReference type="RuleBase" id="RU000383"/>
    </source>
</evidence>
<feature type="domain" description="Cyclin-like" evidence="6">
    <location>
        <begin position="84"/>
        <end position="172"/>
    </location>
</feature>
<name>A0A5B7B1X7_DAVIN</name>
<protein>
    <submittedName>
        <fullName evidence="8">Putative cyclin-D4-1</fullName>
    </submittedName>
</protein>
<keyword evidence="4" id="KW-0131">Cell cycle</keyword>
<dbReference type="InterPro" id="IPR013763">
    <property type="entry name" value="Cyclin-like_dom"/>
</dbReference>
<reference evidence="8" key="1">
    <citation type="submission" date="2019-08" db="EMBL/GenBank/DDBJ databases">
        <title>Reference gene set and small RNA set construction with multiple tissues from Davidia involucrata Baill.</title>
        <authorList>
            <person name="Yang H."/>
            <person name="Zhou C."/>
            <person name="Li G."/>
            <person name="Wang J."/>
            <person name="Gao P."/>
            <person name="Wang M."/>
            <person name="Wang R."/>
            <person name="Zhao Y."/>
        </authorList>
    </citation>
    <scope>NUCLEOTIDE SEQUENCE</scope>
    <source>
        <tissue evidence="8">Mixed with DoveR01_LX</tissue>
    </source>
</reference>
<dbReference type="InterPro" id="IPR004367">
    <property type="entry name" value="Cyclin_C-dom"/>
</dbReference>
<evidence type="ECO:0000313" key="8">
    <source>
        <dbReference type="EMBL" id="MPA62514.1"/>
    </source>
</evidence>
<dbReference type="InterPro" id="IPR039361">
    <property type="entry name" value="Cyclin"/>
</dbReference>
<keyword evidence="3 5" id="KW-0195">Cyclin</keyword>
<dbReference type="Pfam" id="PF02984">
    <property type="entry name" value="Cyclin_C"/>
    <property type="match status" value="1"/>
</dbReference>
<dbReference type="Pfam" id="PF00134">
    <property type="entry name" value="Cyclin_N"/>
    <property type="match status" value="1"/>
</dbReference>
<feature type="domain" description="Cyclin C-terminal" evidence="7">
    <location>
        <begin position="181"/>
        <end position="290"/>
    </location>
</feature>
<sequence>MSVSPNYPASSLYCNETVNDVIHSDALLCDHISFSISPTISQFEDESSVVNMFDSELDQMPGFDLVRQLGNFDELVTARHDAINWMFKVHAYYNFMPKTAYLSVNYLDRFLASHALSQGKRWPWQLLSVACLSLAAKMEETKVPLLLDLQVLEPKFMFKPKTVQRMELLVMASLRWRLRAITPFDFLDHFIAKLQSFNTQFDQFSCIFSRVSDLILITCQLIDFLEYTPSTIAAAAVQWATGQNVNDHKSINFHERVSNKMVKRCHKLFKDHLIKVSQPACNKQQLSEPTPLGMLY</sequence>
<dbReference type="PANTHER" id="PTHR10177">
    <property type="entry name" value="CYCLINS"/>
    <property type="match status" value="1"/>
</dbReference>
<evidence type="ECO:0000256" key="1">
    <source>
        <dbReference type="ARBA" id="ARBA00009065"/>
    </source>
</evidence>